<reference evidence="2 3" key="1">
    <citation type="journal article" date="2019" name="Sci. Rep.">
        <title>Comparative genomics of chytrid fungi reveal insights into the obligate biotrophic and pathogenic lifestyle of Synchytrium endobioticum.</title>
        <authorList>
            <person name="van de Vossenberg B.T.L.H."/>
            <person name="Warris S."/>
            <person name="Nguyen H.D.T."/>
            <person name="van Gent-Pelzer M.P.E."/>
            <person name="Joly D.L."/>
            <person name="van de Geest H.C."/>
            <person name="Bonants P.J.M."/>
            <person name="Smith D.S."/>
            <person name="Levesque C.A."/>
            <person name="van der Lee T.A.J."/>
        </authorList>
    </citation>
    <scope>NUCLEOTIDE SEQUENCE [LARGE SCALE GENOMIC DNA]</scope>
    <source>
        <strain evidence="2 3">MB42</strain>
    </source>
</reference>
<organism evidence="2 3">
    <name type="scientific">Synchytrium endobioticum</name>
    <dbReference type="NCBI Taxonomy" id="286115"/>
    <lineage>
        <taxon>Eukaryota</taxon>
        <taxon>Fungi</taxon>
        <taxon>Fungi incertae sedis</taxon>
        <taxon>Chytridiomycota</taxon>
        <taxon>Chytridiomycota incertae sedis</taxon>
        <taxon>Chytridiomycetes</taxon>
        <taxon>Synchytriales</taxon>
        <taxon>Synchytriaceae</taxon>
        <taxon>Synchytrium</taxon>
    </lineage>
</organism>
<gene>
    <name evidence="2" type="ORF">SeMB42_g02043</name>
</gene>
<accession>A0A507DHY8</accession>
<feature type="compositionally biased region" description="Low complexity" evidence="1">
    <location>
        <begin position="1"/>
        <end position="18"/>
    </location>
</feature>
<dbReference type="VEuPathDB" id="FungiDB:SeMB42_g02043"/>
<dbReference type="EMBL" id="QEAN01000059">
    <property type="protein sequence ID" value="TPX51021.1"/>
    <property type="molecule type" value="Genomic_DNA"/>
</dbReference>
<evidence type="ECO:0000256" key="1">
    <source>
        <dbReference type="SAM" id="MobiDB-lite"/>
    </source>
</evidence>
<evidence type="ECO:0000313" key="2">
    <source>
        <dbReference type="EMBL" id="TPX51021.1"/>
    </source>
</evidence>
<comment type="caution">
    <text evidence="2">The sequence shown here is derived from an EMBL/GenBank/DDBJ whole genome shotgun (WGS) entry which is preliminary data.</text>
</comment>
<evidence type="ECO:0000313" key="3">
    <source>
        <dbReference type="Proteomes" id="UP000317494"/>
    </source>
</evidence>
<dbReference type="Proteomes" id="UP000317494">
    <property type="component" value="Unassembled WGS sequence"/>
</dbReference>
<name>A0A507DHY8_9FUNG</name>
<keyword evidence="3" id="KW-1185">Reference proteome</keyword>
<sequence>MTTEEASISSSSGERLSSPMHVDDDDETTLQQNFEALKVKAAALHQEAAAKAAMVADALTRAEAIRKVMPFKKIMKKLASERLASHHITFNVCNPVIWSADELAAMNDNPDVVDIVGSFFRQQSFFIALGHHVVRYKEQERAVLISLCDDTDMANFLTKAVQHRFHDEKQWRNYGSITIFNRPHGTSHVAIKYRNEELPVSLLVLPSPPSSTDVTTAPTLPGAERSSAPLSRTDVVAVHVVDNYIAVALNAGARYRNNQYPYHTDTRSYRIHKVAEARNAVLPAFPHAVGKERKRPRGADDANALHTHKKSKIERGFSRLDLTYDLLGLDKDAAVLARNQFAIRRLSAADTAHHLRASLCLRSPPSREII</sequence>
<dbReference type="AlphaFoldDB" id="A0A507DHY8"/>
<feature type="region of interest" description="Disordered" evidence="1">
    <location>
        <begin position="1"/>
        <end position="25"/>
    </location>
</feature>
<proteinExistence type="predicted"/>
<protein>
    <submittedName>
        <fullName evidence="2">Uncharacterized protein</fullName>
    </submittedName>
</protein>